<comment type="subcellular location">
    <subcellularLocation>
        <location evidence="1">Membrane</location>
        <topology evidence="1">Single-pass membrane protein</topology>
    </subcellularLocation>
</comment>
<dbReference type="Pfam" id="PF03168">
    <property type="entry name" value="LEA_2"/>
    <property type="match status" value="1"/>
</dbReference>
<keyword evidence="2 5" id="KW-0812">Transmembrane</keyword>
<gene>
    <name evidence="7" type="ORF">F511_23069</name>
</gene>
<feature type="transmembrane region" description="Helical" evidence="5">
    <location>
        <begin position="21"/>
        <end position="44"/>
    </location>
</feature>
<sequence length="206" mass="23087">MKAKHCGHNPHHHHRKKLYRCLVAAILGFIVLALLLILVIYLILRPTKPQFVLQEATFYAFNLSAANLLSTSLRVTLSSRNPNDRIGIYYDELQVYGAYHSQQITSPSLLPSSYQGQKDTTVWSSNLNGNSVAVAPNLGVELKQDRLMINVRVDGRIRWRVAAYISGKYHLHVNCPAYVSFGSESNGVSMGPAINYQLIMKCHVHA</sequence>
<evidence type="ECO:0000313" key="7">
    <source>
        <dbReference type="EMBL" id="KZV17386.1"/>
    </source>
</evidence>
<dbReference type="OrthoDB" id="1426517at2759"/>
<evidence type="ECO:0000256" key="3">
    <source>
        <dbReference type="ARBA" id="ARBA00022989"/>
    </source>
</evidence>
<dbReference type="PANTHER" id="PTHR31415">
    <property type="entry name" value="OS05G0367900 PROTEIN"/>
    <property type="match status" value="1"/>
</dbReference>
<dbReference type="InterPro" id="IPR004864">
    <property type="entry name" value="LEA_2"/>
</dbReference>
<evidence type="ECO:0000256" key="1">
    <source>
        <dbReference type="ARBA" id="ARBA00004167"/>
    </source>
</evidence>
<dbReference type="InterPro" id="IPR044839">
    <property type="entry name" value="NDR1-like"/>
</dbReference>
<evidence type="ECO:0000256" key="4">
    <source>
        <dbReference type="ARBA" id="ARBA00023136"/>
    </source>
</evidence>
<evidence type="ECO:0000256" key="5">
    <source>
        <dbReference type="SAM" id="Phobius"/>
    </source>
</evidence>
<proteinExistence type="predicted"/>
<dbReference type="GO" id="GO:0009506">
    <property type="term" value="C:plasmodesma"/>
    <property type="evidence" value="ECO:0007669"/>
    <property type="project" value="TreeGrafter"/>
</dbReference>
<dbReference type="AlphaFoldDB" id="A0A2Z7A7B8"/>
<organism evidence="7 8">
    <name type="scientific">Dorcoceras hygrometricum</name>
    <dbReference type="NCBI Taxonomy" id="472368"/>
    <lineage>
        <taxon>Eukaryota</taxon>
        <taxon>Viridiplantae</taxon>
        <taxon>Streptophyta</taxon>
        <taxon>Embryophyta</taxon>
        <taxon>Tracheophyta</taxon>
        <taxon>Spermatophyta</taxon>
        <taxon>Magnoliopsida</taxon>
        <taxon>eudicotyledons</taxon>
        <taxon>Gunneridae</taxon>
        <taxon>Pentapetalae</taxon>
        <taxon>asterids</taxon>
        <taxon>lamiids</taxon>
        <taxon>Lamiales</taxon>
        <taxon>Gesneriaceae</taxon>
        <taxon>Didymocarpoideae</taxon>
        <taxon>Trichosporeae</taxon>
        <taxon>Loxocarpinae</taxon>
        <taxon>Dorcoceras</taxon>
    </lineage>
</organism>
<evidence type="ECO:0000256" key="2">
    <source>
        <dbReference type="ARBA" id="ARBA00022692"/>
    </source>
</evidence>
<dbReference type="EMBL" id="KV018434">
    <property type="protein sequence ID" value="KZV17386.1"/>
    <property type="molecule type" value="Genomic_DNA"/>
</dbReference>
<dbReference type="Proteomes" id="UP000250235">
    <property type="component" value="Unassembled WGS sequence"/>
</dbReference>
<keyword evidence="4 5" id="KW-0472">Membrane</keyword>
<reference evidence="7 8" key="1">
    <citation type="journal article" date="2015" name="Proc. Natl. Acad. Sci. U.S.A.">
        <title>The resurrection genome of Boea hygrometrica: A blueprint for survival of dehydration.</title>
        <authorList>
            <person name="Xiao L."/>
            <person name="Yang G."/>
            <person name="Zhang L."/>
            <person name="Yang X."/>
            <person name="Zhao S."/>
            <person name="Ji Z."/>
            <person name="Zhou Q."/>
            <person name="Hu M."/>
            <person name="Wang Y."/>
            <person name="Chen M."/>
            <person name="Xu Y."/>
            <person name="Jin H."/>
            <person name="Xiao X."/>
            <person name="Hu G."/>
            <person name="Bao F."/>
            <person name="Hu Y."/>
            <person name="Wan P."/>
            <person name="Li L."/>
            <person name="Deng X."/>
            <person name="Kuang T."/>
            <person name="Xiang C."/>
            <person name="Zhu J.K."/>
            <person name="Oliver M.J."/>
            <person name="He Y."/>
        </authorList>
    </citation>
    <scope>NUCLEOTIDE SEQUENCE [LARGE SCALE GENOMIC DNA]</scope>
    <source>
        <strain evidence="8">cv. XS01</strain>
    </source>
</reference>
<keyword evidence="3 5" id="KW-1133">Transmembrane helix</keyword>
<feature type="domain" description="Late embryogenesis abundant protein LEA-2 subgroup" evidence="6">
    <location>
        <begin position="76"/>
        <end position="174"/>
    </location>
</feature>
<evidence type="ECO:0000259" key="6">
    <source>
        <dbReference type="Pfam" id="PF03168"/>
    </source>
</evidence>
<protein>
    <recommendedName>
        <fullName evidence="6">Late embryogenesis abundant protein LEA-2 subgroup domain-containing protein</fullName>
    </recommendedName>
</protein>
<dbReference type="PANTHER" id="PTHR31415:SF166">
    <property type="entry name" value="LATE EMBRYOGENESIS ABUNDANT (LEA) HYDROXYPROLINE-RICH GLYCOPROTEIN FAMILY"/>
    <property type="match status" value="1"/>
</dbReference>
<dbReference type="GO" id="GO:0098542">
    <property type="term" value="P:defense response to other organism"/>
    <property type="evidence" value="ECO:0007669"/>
    <property type="project" value="InterPro"/>
</dbReference>
<accession>A0A2Z7A7B8</accession>
<keyword evidence="8" id="KW-1185">Reference proteome</keyword>
<name>A0A2Z7A7B8_9LAMI</name>
<dbReference type="GO" id="GO:0005886">
    <property type="term" value="C:plasma membrane"/>
    <property type="evidence" value="ECO:0007669"/>
    <property type="project" value="TreeGrafter"/>
</dbReference>
<evidence type="ECO:0000313" key="8">
    <source>
        <dbReference type="Proteomes" id="UP000250235"/>
    </source>
</evidence>